<dbReference type="RefSeq" id="WP_068654661.1">
    <property type="nucleotide sequence ID" value="NZ_CP017770.1"/>
</dbReference>
<dbReference type="InterPro" id="IPR006059">
    <property type="entry name" value="SBP"/>
</dbReference>
<dbReference type="PANTHER" id="PTHR43649">
    <property type="entry name" value="ARABINOSE-BINDING PROTEIN-RELATED"/>
    <property type="match status" value="1"/>
</dbReference>
<sequence length="964" mass="110488">MNIRKKNYVILFIVLTLIVTSIFIFSPSSSSKNHQALAMSHFAAITDSEGDGYDQYLNQYISAKRPAEVIRIEGEDFLETVGEGFEIVDQYEGLAGQAVITPETGSITWNLQLEQVGLYNIRVHYYPIEGKSSAIEREFTINQEVPFRGADILMFDRVWGNLSDEIKQDDRGNDLRPRQVEKPKWQIADFIDGEGYYEEPYLFYFEKGKQTISLNALREPMAIDYIELYQEKELLTYVQLNNEYDSNGVQPTSDQYIVAQAEDANYKSSPTLYPLTDRSSSSVEPYHVSKLKINTIGGVNWKLPGQWIEWEVEVEEDGLYQIGLKRKQDQLRGIYATRSLMIDGEYPFEEMKRIHFNYKTDWQMDVLGEDEPYLFHLNKGTHNIRLMVSLGDIAPLLRTIESSVLQLNDMYRKILMITSNSPDPYRDYQLEKRIPDMLDVLSEQAEIIQSVADYLEQMTGERSDKVSALHSLVHQLNDMVEYPDTIAKRLKTFKLNVGSLGTWILTVKEQPLTLDYLVVSSPNVQLPKANASVLDEVKHEAGALLASYTEDYDSIGNTKESDRSITVWVTTGRDQAQVLKGLIDETFTPDTDISVQLRLVAGNILLPATLANEGPDVAMQVGEDVPINYALRNAAADLTQFDDYDEVTTRFRNSALVPYQYNDGLYALPEQQTFPMLFYRSDILQELDLEPPKTWQDVYNMISVLQKHNLEFYLPLDNPTNNASIVPNATFAMLLYQNGGAFYNENGTRSLFDSEVSMEMFKKWSQFYTNYKFPLQADFPNRFRTGEMPIGIADYTTYNALTVMAPEIRGLWDFTIVPGTVREDGTINHQVASSTSAVMMLENAEDKESAWEFLKWWTSKETQIQYGREMEGLMGEAARYPTANIEALKELPWPVKDYVHLESQWQWVEGIPQVPGGYFTGRHLDNAFRKVVNGNENPREALSDYILYINDEIAIKRKEFNLPY</sequence>
<protein>
    <submittedName>
        <fullName evidence="2">ABC transporter substrate-binding protein</fullName>
    </submittedName>
</protein>
<dbReference type="EMBL" id="LSFN01000004">
    <property type="protein sequence ID" value="OAB77427.1"/>
    <property type="molecule type" value="Genomic_DNA"/>
</dbReference>
<dbReference type="STRING" id="1763538.LPB68_10790"/>
<keyword evidence="1" id="KW-1133">Transmembrane helix</keyword>
<gene>
    <name evidence="2" type="ORF">PNBC_01785</name>
</gene>
<accession>A0A167GBZ8</accession>
<comment type="caution">
    <text evidence="2">The sequence shown here is derived from an EMBL/GenBank/DDBJ whole genome shotgun (WGS) entry which is preliminary data.</text>
</comment>
<proteinExistence type="predicted"/>
<evidence type="ECO:0000313" key="2">
    <source>
        <dbReference type="EMBL" id="OAB77427.1"/>
    </source>
</evidence>
<evidence type="ECO:0000256" key="1">
    <source>
        <dbReference type="SAM" id="Phobius"/>
    </source>
</evidence>
<dbReference type="SUPFAM" id="SSF53850">
    <property type="entry name" value="Periplasmic binding protein-like II"/>
    <property type="match status" value="1"/>
</dbReference>
<organism evidence="2 3">
    <name type="scientific">Paenibacillus crassostreae</name>
    <dbReference type="NCBI Taxonomy" id="1763538"/>
    <lineage>
        <taxon>Bacteria</taxon>
        <taxon>Bacillati</taxon>
        <taxon>Bacillota</taxon>
        <taxon>Bacilli</taxon>
        <taxon>Bacillales</taxon>
        <taxon>Paenibacillaceae</taxon>
        <taxon>Paenibacillus</taxon>
    </lineage>
</organism>
<dbReference type="AlphaFoldDB" id="A0A167GBZ8"/>
<feature type="transmembrane region" description="Helical" evidence="1">
    <location>
        <begin position="7"/>
        <end position="25"/>
    </location>
</feature>
<keyword evidence="1" id="KW-0812">Transmembrane</keyword>
<dbReference type="Gene3D" id="2.60.120.260">
    <property type="entry name" value="Galactose-binding domain-like"/>
    <property type="match status" value="2"/>
</dbReference>
<dbReference type="PANTHER" id="PTHR43649:SF27">
    <property type="entry name" value="EXTRACELLULAR SOLUTE-BINDING PROTEIN FAMILY 1"/>
    <property type="match status" value="1"/>
</dbReference>
<dbReference type="InterPro" id="IPR050490">
    <property type="entry name" value="Bact_solute-bd_prot1"/>
</dbReference>
<keyword evidence="3" id="KW-1185">Reference proteome</keyword>
<dbReference type="Gene3D" id="3.40.190.10">
    <property type="entry name" value="Periplasmic binding protein-like II"/>
    <property type="match status" value="1"/>
</dbReference>
<dbReference type="OrthoDB" id="383574at2"/>
<dbReference type="KEGG" id="pcx:LPB68_10790"/>
<dbReference type="Proteomes" id="UP000077134">
    <property type="component" value="Unassembled WGS sequence"/>
</dbReference>
<evidence type="ECO:0000313" key="3">
    <source>
        <dbReference type="Proteomes" id="UP000077134"/>
    </source>
</evidence>
<keyword evidence="1" id="KW-0472">Membrane</keyword>
<dbReference type="Pfam" id="PF13416">
    <property type="entry name" value="SBP_bac_8"/>
    <property type="match status" value="1"/>
</dbReference>
<reference evidence="2 3" key="1">
    <citation type="submission" date="2016-02" db="EMBL/GenBank/DDBJ databases">
        <title>Paenibacillus sp. LPB0068, isolated from Crassostrea gigas.</title>
        <authorList>
            <person name="Shin S.-K."/>
            <person name="Yi H."/>
        </authorList>
    </citation>
    <scope>NUCLEOTIDE SEQUENCE [LARGE SCALE GENOMIC DNA]</scope>
    <source>
        <strain evidence="2 3">LPB0068</strain>
    </source>
</reference>
<name>A0A167GBZ8_9BACL</name>